<evidence type="ECO:0000256" key="4">
    <source>
        <dbReference type="PROSITE-ProRule" id="PRU00510"/>
    </source>
</evidence>
<dbReference type="InterPro" id="IPR000962">
    <property type="entry name" value="Znf_DskA_TraR"/>
</dbReference>
<proteinExistence type="predicted"/>
<dbReference type="Proteomes" id="UP000198641">
    <property type="component" value="Unassembled WGS sequence"/>
</dbReference>
<dbReference type="PROSITE" id="PS01102">
    <property type="entry name" value="ZF_DKSA_1"/>
    <property type="match status" value="1"/>
</dbReference>
<dbReference type="InterPro" id="IPR020458">
    <property type="entry name" value="Znf_DskA_TraR_CS"/>
</dbReference>
<evidence type="ECO:0000259" key="6">
    <source>
        <dbReference type="Pfam" id="PF01258"/>
    </source>
</evidence>
<dbReference type="NCBIfam" id="NF008243">
    <property type="entry name" value="PRK11019.1"/>
    <property type="match status" value="1"/>
</dbReference>
<name>A0A1G7TEF0_9GAMM</name>
<dbReference type="PRINTS" id="PR00618">
    <property type="entry name" value="DKSAZNFINGER"/>
</dbReference>
<dbReference type="AlphaFoldDB" id="A0A1G7TEF0"/>
<keyword evidence="1" id="KW-0479">Metal-binding</keyword>
<keyword evidence="3" id="KW-0862">Zinc</keyword>
<feature type="domain" description="Zinc finger DksA/TraR C4-type" evidence="6">
    <location>
        <begin position="36"/>
        <end position="68"/>
    </location>
</feature>
<evidence type="ECO:0000256" key="5">
    <source>
        <dbReference type="SAM" id="MobiDB-lite"/>
    </source>
</evidence>
<dbReference type="STRING" id="284577.SAMN05216571_11016"/>
<evidence type="ECO:0000256" key="3">
    <source>
        <dbReference type="ARBA" id="ARBA00022833"/>
    </source>
</evidence>
<dbReference type="GO" id="GO:0008270">
    <property type="term" value="F:zinc ion binding"/>
    <property type="evidence" value="ECO:0007669"/>
    <property type="project" value="UniProtKB-KW"/>
</dbReference>
<protein>
    <submittedName>
        <fullName evidence="7">Phage/conjugal plasmid C-4 type zinc finger protein, TraR family</fullName>
    </submittedName>
</protein>
<evidence type="ECO:0000256" key="1">
    <source>
        <dbReference type="ARBA" id="ARBA00022723"/>
    </source>
</evidence>
<keyword evidence="2" id="KW-0863">Zinc-finger</keyword>
<evidence type="ECO:0000313" key="8">
    <source>
        <dbReference type="Proteomes" id="UP000198641"/>
    </source>
</evidence>
<accession>A0A1G7TEF0</accession>
<dbReference type="RefSeq" id="WP_092526704.1">
    <property type="nucleotide sequence ID" value="NZ_FNCI01000010.1"/>
</dbReference>
<keyword evidence="8" id="KW-1185">Reference proteome</keyword>
<dbReference type="OrthoDB" id="962301at2"/>
<dbReference type="Gene3D" id="1.20.120.910">
    <property type="entry name" value="DksA, coiled-coil domain"/>
    <property type="match status" value="1"/>
</dbReference>
<feature type="zinc finger region" description="dksA C4-type" evidence="4">
    <location>
        <begin position="39"/>
        <end position="63"/>
    </location>
</feature>
<dbReference type="SUPFAM" id="SSF57716">
    <property type="entry name" value="Glucocorticoid receptor-like (DNA-binding domain)"/>
    <property type="match status" value="1"/>
</dbReference>
<reference evidence="7 8" key="1">
    <citation type="submission" date="2016-10" db="EMBL/GenBank/DDBJ databases">
        <authorList>
            <person name="de Groot N.N."/>
        </authorList>
    </citation>
    <scope>NUCLEOTIDE SEQUENCE [LARGE SCALE GENOMIC DNA]</scope>
    <source>
        <strain evidence="7 8">BH539</strain>
    </source>
</reference>
<dbReference type="PROSITE" id="PS51128">
    <property type="entry name" value="ZF_DKSA_2"/>
    <property type="match status" value="1"/>
</dbReference>
<dbReference type="Pfam" id="PF01258">
    <property type="entry name" value="zf-dskA_traR"/>
    <property type="match status" value="1"/>
</dbReference>
<dbReference type="GO" id="GO:1900378">
    <property type="term" value="P:positive regulation of secondary metabolite biosynthetic process"/>
    <property type="evidence" value="ECO:0007669"/>
    <property type="project" value="TreeGrafter"/>
</dbReference>
<dbReference type="InterPro" id="IPR020460">
    <property type="entry name" value="Znf_C4-type_bac"/>
</dbReference>
<evidence type="ECO:0000256" key="2">
    <source>
        <dbReference type="ARBA" id="ARBA00022771"/>
    </source>
</evidence>
<dbReference type="PANTHER" id="PTHR38777:SF1">
    <property type="entry name" value="DNAK SUPPRESSOR PROTEIN"/>
    <property type="match status" value="1"/>
</dbReference>
<gene>
    <name evidence="7" type="ORF">SAMN05216571_11016</name>
</gene>
<sequence>MAGGWSRDGAVQEQIDSTIEDALERARSELPRGESLKYCEECDEAIPQARREAVPGVRLCINCQSERDKHRSAVSGYNRRGSKDSQLR</sequence>
<dbReference type="EMBL" id="FNCI01000010">
    <property type="protein sequence ID" value="SDG33492.1"/>
    <property type="molecule type" value="Genomic_DNA"/>
</dbReference>
<dbReference type="PANTHER" id="PTHR38777">
    <property type="entry name" value="FELS-2 PROPHAGE PROTEIN"/>
    <property type="match status" value="1"/>
</dbReference>
<organism evidence="7 8">
    <name type="scientific">Onishia taeanensis</name>
    <dbReference type="NCBI Taxonomy" id="284577"/>
    <lineage>
        <taxon>Bacteria</taxon>
        <taxon>Pseudomonadati</taxon>
        <taxon>Pseudomonadota</taxon>
        <taxon>Gammaproteobacteria</taxon>
        <taxon>Oceanospirillales</taxon>
        <taxon>Halomonadaceae</taxon>
        <taxon>Onishia</taxon>
    </lineage>
</organism>
<evidence type="ECO:0000313" key="7">
    <source>
        <dbReference type="EMBL" id="SDG33492.1"/>
    </source>
</evidence>
<feature type="region of interest" description="Disordered" evidence="5">
    <location>
        <begin position="67"/>
        <end position="88"/>
    </location>
</feature>